<name>A0A1C3EER2_9GAMM</name>
<evidence type="ECO:0000259" key="1">
    <source>
        <dbReference type="Pfam" id="PF02557"/>
    </source>
</evidence>
<evidence type="ECO:0000313" key="2">
    <source>
        <dbReference type="EMBL" id="ODA31684.1"/>
    </source>
</evidence>
<gene>
    <name evidence="2" type="ORF">A8L45_15685</name>
</gene>
<protein>
    <submittedName>
        <fullName evidence="2">Peptidase M15</fullName>
    </submittedName>
</protein>
<dbReference type="AlphaFoldDB" id="A0A1C3EER2"/>
<dbReference type="PANTHER" id="PTHR34385:SF1">
    <property type="entry name" value="PEPTIDOGLYCAN L-ALANYL-D-GLUTAMATE ENDOPEPTIDASE CWLK"/>
    <property type="match status" value="1"/>
</dbReference>
<dbReference type="InterPro" id="IPR003709">
    <property type="entry name" value="VanY-like_core_dom"/>
</dbReference>
<comment type="caution">
    <text evidence="2">The sequence shown here is derived from an EMBL/GenBank/DDBJ whole genome shotgun (WGS) entry which is preliminary data.</text>
</comment>
<dbReference type="OrthoDB" id="9792074at2"/>
<dbReference type="InterPro" id="IPR052179">
    <property type="entry name" value="DD-CPase-like"/>
</dbReference>
<dbReference type="InterPro" id="IPR009045">
    <property type="entry name" value="Zn_M74/Hedgehog-like"/>
</dbReference>
<organism evidence="2 3">
    <name type="scientific">Veronia pacifica</name>
    <dbReference type="NCBI Taxonomy" id="1080227"/>
    <lineage>
        <taxon>Bacteria</taxon>
        <taxon>Pseudomonadati</taxon>
        <taxon>Pseudomonadota</taxon>
        <taxon>Gammaproteobacteria</taxon>
        <taxon>Vibrionales</taxon>
        <taxon>Vibrionaceae</taxon>
        <taxon>Veronia</taxon>
    </lineage>
</organism>
<dbReference type="GO" id="GO:0008233">
    <property type="term" value="F:peptidase activity"/>
    <property type="evidence" value="ECO:0007669"/>
    <property type="project" value="InterPro"/>
</dbReference>
<accession>A0A1C3EER2</accession>
<proteinExistence type="predicted"/>
<dbReference type="STRING" id="1080227.A8L45_15685"/>
<dbReference type="Proteomes" id="UP000094936">
    <property type="component" value="Unassembled WGS sequence"/>
</dbReference>
<dbReference type="PANTHER" id="PTHR34385">
    <property type="entry name" value="D-ALANYL-D-ALANINE CARBOXYPEPTIDASE"/>
    <property type="match status" value="1"/>
</dbReference>
<dbReference type="CDD" id="cd14847">
    <property type="entry name" value="DD-carboxypeptidase_like"/>
    <property type="match status" value="1"/>
</dbReference>
<evidence type="ECO:0000313" key="3">
    <source>
        <dbReference type="Proteomes" id="UP000094936"/>
    </source>
</evidence>
<dbReference type="EMBL" id="LYBM01000031">
    <property type="protein sequence ID" value="ODA31684.1"/>
    <property type="molecule type" value="Genomic_DNA"/>
</dbReference>
<sequence>MTPAALTGRDTAHLTQVGDHWLNHHVVADFAMLREAAENAGFSLSIASSFRDFDRQCLIWNSKFDGRRPILDDAGTVIDPSLLTDSEKIHAILRWSALPGASRHHWGTDVDVYAKNLLPKETGLKLEPWEYDDGHQAAFSLWLDSNIERFGFFRPYQKDLGGVAREPWHISHKATSFPYLQALTPDLLSHVLSESAVLGNATIVSELDSIYSRYISNICEY</sequence>
<dbReference type="Pfam" id="PF02557">
    <property type="entry name" value="VanY"/>
    <property type="match status" value="1"/>
</dbReference>
<dbReference type="RefSeq" id="WP_068903955.1">
    <property type="nucleotide sequence ID" value="NZ_JBHUIF010000032.1"/>
</dbReference>
<dbReference type="Gene3D" id="3.30.1380.10">
    <property type="match status" value="1"/>
</dbReference>
<feature type="domain" description="D-alanyl-D-alanine carboxypeptidase-like core" evidence="1">
    <location>
        <begin position="20"/>
        <end position="172"/>
    </location>
</feature>
<dbReference type="SUPFAM" id="SSF55166">
    <property type="entry name" value="Hedgehog/DD-peptidase"/>
    <property type="match status" value="1"/>
</dbReference>
<dbReference type="GO" id="GO:0006508">
    <property type="term" value="P:proteolysis"/>
    <property type="evidence" value="ECO:0007669"/>
    <property type="project" value="InterPro"/>
</dbReference>
<keyword evidence="3" id="KW-1185">Reference proteome</keyword>
<reference evidence="2 3" key="1">
    <citation type="submission" date="2016-05" db="EMBL/GenBank/DDBJ databases">
        <title>Genomic Taxonomy of the Vibrionaceae.</title>
        <authorList>
            <person name="Gomez-Gil B."/>
            <person name="Enciso-Ibarra J."/>
        </authorList>
    </citation>
    <scope>NUCLEOTIDE SEQUENCE [LARGE SCALE GENOMIC DNA]</scope>
    <source>
        <strain evidence="2 3">CAIM 1920</strain>
    </source>
</reference>